<accession>A0A364NSH8</accession>
<evidence type="ECO:0000313" key="12">
    <source>
        <dbReference type="Proteomes" id="UP000251075"/>
    </source>
</evidence>
<keyword evidence="7" id="KW-1133">Transmembrane helix</keyword>
<evidence type="ECO:0000256" key="3">
    <source>
        <dbReference type="ARBA" id="ARBA00022591"/>
    </source>
</evidence>
<comment type="caution">
    <text evidence="11">The sequence shown here is derived from an EMBL/GenBank/DDBJ whole genome shotgun (WGS) entry which is preliminary data.</text>
</comment>
<keyword evidence="3" id="KW-0091">Biomineralization</keyword>
<dbReference type="InterPro" id="IPR001478">
    <property type="entry name" value="PDZ"/>
</dbReference>
<dbReference type="NCBIfam" id="NF040965">
    <property type="entry name" value="MamP"/>
    <property type="match status" value="1"/>
</dbReference>
<reference evidence="11 12" key="1">
    <citation type="submission" date="2017-11" db="EMBL/GenBank/DDBJ databases">
        <title>Draft genome sequence of magnetotactic bacterium Magnetospirillum kuznetsovii LBB-42.</title>
        <authorList>
            <person name="Grouzdev D.S."/>
            <person name="Rysina M.S."/>
            <person name="Baslerov R.V."/>
            <person name="Koziaeva V."/>
        </authorList>
    </citation>
    <scope>NUCLEOTIDE SEQUENCE [LARGE SCALE GENOMIC DNA]</scope>
    <source>
        <strain evidence="11 12">LBB-42</strain>
    </source>
</reference>
<evidence type="ECO:0000256" key="4">
    <source>
        <dbReference type="ARBA" id="ARBA00022617"/>
    </source>
</evidence>
<keyword evidence="6" id="KW-0479">Metal-binding</keyword>
<evidence type="ECO:0000256" key="8">
    <source>
        <dbReference type="ARBA" id="ARBA00023004"/>
    </source>
</evidence>
<evidence type="ECO:0000256" key="9">
    <source>
        <dbReference type="ARBA" id="ARBA00023136"/>
    </source>
</evidence>
<dbReference type="AlphaFoldDB" id="A0A364NSH8"/>
<keyword evidence="4" id="KW-0349">Heme</keyword>
<evidence type="ECO:0000256" key="7">
    <source>
        <dbReference type="ARBA" id="ARBA00022989"/>
    </source>
</evidence>
<proteinExistence type="predicted"/>
<evidence type="ECO:0000256" key="2">
    <source>
        <dbReference type="ARBA" id="ARBA00004167"/>
    </source>
</evidence>
<dbReference type="InterPro" id="IPR036034">
    <property type="entry name" value="PDZ_sf"/>
</dbReference>
<dbReference type="RefSeq" id="WP_112147508.1">
    <property type="nucleotide sequence ID" value="NZ_PGTO01000050.1"/>
</dbReference>
<dbReference type="Proteomes" id="UP000251075">
    <property type="component" value="Unassembled WGS sequence"/>
</dbReference>
<evidence type="ECO:0000256" key="5">
    <source>
        <dbReference type="ARBA" id="ARBA00022692"/>
    </source>
</evidence>
<organism evidence="11 12">
    <name type="scientific">Paramagnetospirillum kuznetsovii</name>
    <dbReference type="NCBI Taxonomy" id="2053833"/>
    <lineage>
        <taxon>Bacteria</taxon>
        <taxon>Pseudomonadati</taxon>
        <taxon>Pseudomonadota</taxon>
        <taxon>Alphaproteobacteria</taxon>
        <taxon>Rhodospirillales</taxon>
        <taxon>Magnetospirillaceae</taxon>
        <taxon>Paramagnetospirillum</taxon>
    </lineage>
</organism>
<protein>
    <submittedName>
        <fullName evidence="11">PDZ domain-containing protein</fullName>
    </submittedName>
</protein>
<name>A0A364NSH8_9PROT</name>
<evidence type="ECO:0000256" key="1">
    <source>
        <dbReference type="ARBA" id="ARBA00001971"/>
    </source>
</evidence>
<keyword evidence="12" id="KW-1185">Reference proteome</keyword>
<dbReference type="OrthoDB" id="7361255at2"/>
<sequence length="275" mass="28949">MNSKVALLVAGLVVALVLVIGRQGAVAPQAMNTPSQAVVAGPVAAPVAFPQTQYPQATNVAMPVEPDPAAAAGATAATESPLPNFVPRKLTVFEGHWQGMDGRLMTEELARKLNYPRGLQGVLLGEVTLNAAFSGLLAGDVIVRIDDTPVTDMESFKAASRIVANRSEARISVLRKDNRPGAPVVRKLTVVLREAEGGLGFAQLEGAPMILAGDPRPHGYRGACTDCHPIGQGFELTPDPDLISLPPPTITRDMVARNVSPHEVRGPCEACHVIK</sequence>
<dbReference type="InterPro" id="IPR040963">
    <property type="entry name" value="MCR"/>
</dbReference>
<dbReference type="Pfam" id="PF18509">
    <property type="entry name" value="MCR"/>
    <property type="match status" value="1"/>
</dbReference>
<evidence type="ECO:0000313" key="11">
    <source>
        <dbReference type="EMBL" id="RAU19980.1"/>
    </source>
</evidence>
<evidence type="ECO:0000259" key="10">
    <source>
        <dbReference type="SMART" id="SM00228"/>
    </source>
</evidence>
<dbReference type="EMBL" id="PGTO01000050">
    <property type="protein sequence ID" value="RAU19980.1"/>
    <property type="molecule type" value="Genomic_DNA"/>
</dbReference>
<dbReference type="SMART" id="SM00228">
    <property type="entry name" value="PDZ"/>
    <property type="match status" value="1"/>
</dbReference>
<dbReference type="SUPFAM" id="SSF50156">
    <property type="entry name" value="PDZ domain-like"/>
    <property type="match status" value="1"/>
</dbReference>
<dbReference type="GO" id="GO:0016020">
    <property type="term" value="C:membrane"/>
    <property type="evidence" value="ECO:0007669"/>
    <property type="project" value="UniProtKB-SubCell"/>
</dbReference>
<feature type="domain" description="PDZ" evidence="10">
    <location>
        <begin position="98"/>
        <end position="177"/>
    </location>
</feature>
<comment type="subcellular location">
    <subcellularLocation>
        <location evidence="2">Membrane</location>
        <topology evidence="2">Single-pass membrane protein</topology>
    </subcellularLocation>
</comment>
<keyword evidence="8" id="KW-0408">Iron</keyword>
<dbReference type="Gene3D" id="2.30.42.60">
    <property type="match status" value="1"/>
</dbReference>
<dbReference type="GO" id="GO:0046872">
    <property type="term" value="F:metal ion binding"/>
    <property type="evidence" value="ECO:0007669"/>
    <property type="project" value="UniProtKB-KW"/>
</dbReference>
<keyword evidence="5" id="KW-0812">Transmembrane</keyword>
<keyword evidence="9" id="KW-0472">Membrane</keyword>
<comment type="cofactor">
    <cofactor evidence="1">
        <name>heme</name>
        <dbReference type="ChEBI" id="CHEBI:30413"/>
    </cofactor>
</comment>
<evidence type="ECO:0000256" key="6">
    <source>
        <dbReference type="ARBA" id="ARBA00022723"/>
    </source>
</evidence>
<gene>
    <name evidence="11" type="ORF">CU669_20855</name>
</gene>